<dbReference type="EMBL" id="FNVN01000002">
    <property type="protein sequence ID" value="SEG38185.1"/>
    <property type="molecule type" value="Genomic_DNA"/>
</dbReference>
<evidence type="ECO:0000313" key="2">
    <source>
        <dbReference type="Proteomes" id="UP000236740"/>
    </source>
</evidence>
<dbReference type="RefSeq" id="WP_268806875.1">
    <property type="nucleotide sequence ID" value="NZ_CP031311.1"/>
</dbReference>
<keyword evidence="2" id="KW-1185">Reference proteome</keyword>
<dbReference type="AlphaFoldDB" id="A0A1H5ZR00"/>
<sequence>MRTSTKVVLAGGLLFALPLPGTFITGALVAAVGGALRFLGE</sequence>
<reference evidence="1 2" key="1">
    <citation type="submission" date="2016-10" db="EMBL/GenBank/DDBJ databases">
        <authorList>
            <person name="de Groot N.N."/>
        </authorList>
    </citation>
    <scope>NUCLEOTIDE SEQUENCE [LARGE SCALE GENOMIC DNA]</scope>
    <source>
        <strain evidence="1 2">CGMCC 1.10331</strain>
    </source>
</reference>
<protein>
    <submittedName>
        <fullName evidence="1">Uncharacterized protein</fullName>
    </submittedName>
</protein>
<name>A0A1H5ZR00_9EURY</name>
<accession>A0A1H5ZR00</accession>
<dbReference type="GeneID" id="79020999"/>
<gene>
    <name evidence="1" type="ORF">SAMN04488133_2108</name>
</gene>
<dbReference type="Proteomes" id="UP000236740">
    <property type="component" value="Unassembled WGS sequence"/>
</dbReference>
<organism evidence="1 2">
    <name type="scientific">Halobellus limi</name>
    <dbReference type="NCBI Taxonomy" id="699433"/>
    <lineage>
        <taxon>Archaea</taxon>
        <taxon>Methanobacteriati</taxon>
        <taxon>Methanobacteriota</taxon>
        <taxon>Stenosarchaea group</taxon>
        <taxon>Halobacteria</taxon>
        <taxon>Halobacteriales</taxon>
        <taxon>Haloferacaceae</taxon>
        <taxon>Halobellus</taxon>
    </lineage>
</organism>
<evidence type="ECO:0000313" key="1">
    <source>
        <dbReference type="EMBL" id="SEG38185.1"/>
    </source>
</evidence>
<proteinExistence type="predicted"/>